<dbReference type="RefSeq" id="WP_142941847.1">
    <property type="nucleotide sequence ID" value="NZ_VIKR01000002.1"/>
</dbReference>
<dbReference type="OrthoDB" id="5355744at2"/>
<protein>
    <submittedName>
        <fullName evidence="2">DUF4343 domain-containing protein</fullName>
    </submittedName>
</protein>
<dbReference type="AlphaFoldDB" id="A0A545TDG7"/>
<evidence type="ECO:0000313" key="3">
    <source>
        <dbReference type="Proteomes" id="UP000317839"/>
    </source>
</evidence>
<comment type="caution">
    <text evidence="2">The sequence shown here is derived from an EMBL/GenBank/DDBJ whole genome shotgun (WGS) entry which is preliminary data.</text>
</comment>
<organism evidence="2 3">
    <name type="scientific">Aliikangiella marina</name>
    <dbReference type="NCBI Taxonomy" id="1712262"/>
    <lineage>
        <taxon>Bacteria</taxon>
        <taxon>Pseudomonadati</taxon>
        <taxon>Pseudomonadota</taxon>
        <taxon>Gammaproteobacteria</taxon>
        <taxon>Oceanospirillales</taxon>
        <taxon>Pleioneaceae</taxon>
        <taxon>Aliikangiella</taxon>
    </lineage>
</organism>
<evidence type="ECO:0000313" key="2">
    <source>
        <dbReference type="EMBL" id="TQV75231.1"/>
    </source>
</evidence>
<reference evidence="2 3" key="1">
    <citation type="submission" date="2019-06" db="EMBL/GenBank/DDBJ databases">
        <title>Draft genome of Aliikangiella marina GYP-15.</title>
        <authorList>
            <person name="Wang G."/>
        </authorList>
    </citation>
    <scope>NUCLEOTIDE SEQUENCE [LARGE SCALE GENOMIC DNA]</scope>
    <source>
        <strain evidence="2 3">GYP-15</strain>
    </source>
</reference>
<dbReference type="EMBL" id="VIKR01000002">
    <property type="protein sequence ID" value="TQV75231.1"/>
    <property type="molecule type" value="Genomic_DNA"/>
</dbReference>
<dbReference type="Gene3D" id="3.30.470.20">
    <property type="entry name" value="ATP-grasp fold, B domain"/>
    <property type="match status" value="1"/>
</dbReference>
<feature type="domain" description="ATP-grasp" evidence="1">
    <location>
        <begin position="139"/>
        <end position="272"/>
    </location>
</feature>
<keyword evidence="3" id="KW-1185">Reference proteome</keyword>
<gene>
    <name evidence="2" type="ORF">FLL45_09860</name>
</gene>
<proteinExistence type="predicted"/>
<sequence>MNIREVDIINLEDTIWLGTKSIGVPAYDFTFEPLFSCRRPYQFPNEQNIIGRVGAFHDYQDAYKKFSELGFMLINNVEQHFLASELPEWYPVIEQYTPRSVWYEEVPSAKEVESNFDYPVFIKGARQTAKHKESLCVARNRKECEAILKEYQKNAILHWQQLVCREFLELEPIEAASTEKVSPSFEFRSFWYKNNLVGVGHYWSEFVQYSWNNEQEAEALRIASKVCDLLNVPFLVIDLALTKNGNWVVIECNDGQESGYAGINPISLWKNIVDIESEN</sequence>
<dbReference type="InterPro" id="IPR025643">
    <property type="entry name" value="R2K_3"/>
</dbReference>
<name>A0A545TDG7_9GAMM</name>
<dbReference type="SUPFAM" id="SSF56059">
    <property type="entry name" value="Glutathione synthetase ATP-binding domain-like"/>
    <property type="match status" value="1"/>
</dbReference>
<evidence type="ECO:0000259" key="1">
    <source>
        <dbReference type="Pfam" id="PF14243"/>
    </source>
</evidence>
<accession>A0A545TDG7</accession>
<dbReference type="Pfam" id="PF14243">
    <property type="entry name" value="R2K_3"/>
    <property type="match status" value="1"/>
</dbReference>
<dbReference type="Proteomes" id="UP000317839">
    <property type="component" value="Unassembled WGS sequence"/>
</dbReference>